<evidence type="ECO:0000313" key="2">
    <source>
        <dbReference type="Proteomes" id="UP000225553"/>
    </source>
</evidence>
<dbReference type="Proteomes" id="UP000225553">
    <property type="component" value="Segment"/>
</dbReference>
<sequence>MSLVVQWEDIPDAAGYEIYRSKTKFSLSTLPTDKVSVPAGATEYEYTDVDRQTVYWFAIRTLDANGAGTFGQVFPLGYFPDTGPGPSTLLRGDWAFGFFGEVSPSLVGTSDEVYAQLTQTTADNPIKPTVKDFVYLKCIVNGKIVFIPSSPFATYAVMGTTAHYISIGATGDAGLDDNTAPVIKLKGRDYRHRLPRASNSKSTAGTVNLDVVSDDVLMSEVGMLAALLLSTAETDVSKNPDNRNAAPLHYRLGDYTDLANVITLHRFANYGGNNNSLYSYVVTPSTGAIANKVWYYTDPKAYLPVLELLF</sequence>
<keyword evidence="2" id="KW-1185">Reference proteome</keyword>
<accession>A0A223LHH3</accession>
<dbReference type="InterPro" id="IPR013783">
    <property type="entry name" value="Ig-like_fold"/>
</dbReference>
<dbReference type="InterPro" id="IPR036116">
    <property type="entry name" value="FN3_sf"/>
</dbReference>
<dbReference type="Gene3D" id="2.60.40.10">
    <property type="entry name" value="Immunoglobulins"/>
    <property type="match status" value="1"/>
</dbReference>
<dbReference type="EMBL" id="MF459646">
    <property type="protein sequence ID" value="ASU03471.1"/>
    <property type="molecule type" value="Genomic_DNA"/>
</dbReference>
<protein>
    <submittedName>
        <fullName evidence="1">Putative virion structural protein</fullName>
    </submittedName>
</protein>
<dbReference type="SUPFAM" id="SSF49265">
    <property type="entry name" value="Fibronectin type III"/>
    <property type="match status" value="1"/>
</dbReference>
<proteinExistence type="predicted"/>
<gene>
    <name evidence="1" type="ORF">RISINGSUN_199</name>
</gene>
<dbReference type="OrthoDB" id="10980at10239"/>
<reference evidence="2" key="1">
    <citation type="submission" date="2017-07" db="EMBL/GenBank/DDBJ databases">
        <authorList>
            <person name="Putnam M.J."/>
            <person name="Sharma R."/>
            <person name="Kruger J.L."/>
            <person name="Berg J.A."/>
            <person name="Payne A.M."/>
            <person name="Fajardo C.P."/>
            <person name="Breakwell D.P."/>
            <person name="Hope S."/>
            <person name="Grose J.H."/>
        </authorList>
    </citation>
    <scope>NUCLEOTIDE SEQUENCE [LARGE SCALE GENOMIC DNA]</scope>
</reference>
<evidence type="ECO:0000313" key="1">
    <source>
        <dbReference type="EMBL" id="ASU03471.1"/>
    </source>
</evidence>
<name>A0A223LHH3_9CAUD</name>
<organism evidence="1 2">
    <name type="scientific">Erwinia phage vB_EamM_RisingSun</name>
    <dbReference type="NCBI Taxonomy" id="2026080"/>
    <lineage>
        <taxon>Viruses</taxon>
        <taxon>Duplodnaviria</taxon>
        <taxon>Heunggongvirae</taxon>
        <taxon>Uroviricota</taxon>
        <taxon>Caudoviricetes</taxon>
        <taxon>Chimalliviridae</taxon>
        <taxon>Risingsunvirus</taxon>
        <taxon>Risingsunvirus risingsun</taxon>
    </lineage>
</organism>